<feature type="transmembrane region" description="Helical" evidence="4">
    <location>
        <begin position="304"/>
        <end position="323"/>
    </location>
</feature>
<dbReference type="InterPro" id="IPR050216">
    <property type="entry name" value="LRR_domain-containing"/>
</dbReference>
<dbReference type="SUPFAM" id="SSF52047">
    <property type="entry name" value="RNI-like"/>
    <property type="match status" value="1"/>
</dbReference>
<sequence>MKYIPIWLVHVKSKDLLEVYYSYNILGKTNESMYTEIPSYNLRKMILHDSYILNNNISFLKSIRTLEVLDISNTGSQSHRNSFTNYDELLDHPTWEGTMEILNLSQLNMGFFPESIVCLRLLKELYLSKNALVWLPEAIGCLKALEVLDISINSVCVLPSTIKELKNLRVLKLEHNRLADIILLKDLFNLKILDLYENELDWFELDIHRYQYLDLERNCFGASLLGATYDEKRSHYREKYNLGDRGTGCNNEYLEEALKSESSSESDFSEDSTSSNVIPDDNYEEECWDDEKVKSHKRRRNRKVARRVTFLKSLLVLISFRMITMKKNVGMMKKLNLILK</sequence>
<name>A0A0T6BGY7_9SCAR</name>
<protein>
    <submittedName>
        <fullName evidence="5">Uncharacterized protein</fullName>
    </submittedName>
</protein>
<keyword evidence="4" id="KW-0472">Membrane</keyword>
<dbReference type="Gene3D" id="3.80.10.10">
    <property type="entry name" value="Ribonuclease Inhibitor"/>
    <property type="match status" value="1"/>
</dbReference>
<comment type="caution">
    <text evidence="5">The sequence shown here is derived from an EMBL/GenBank/DDBJ whole genome shotgun (WGS) entry which is preliminary data.</text>
</comment>
<keyword evidence="4" id="KW-0812">Transmembrane</keyword>
<evidence type="ECO:0000256" key="3">
    <source>
        <dbReference type="SAM" id="MobiDB-lite"/>
    </source>
</evidence>
<dbReference type="EMBL" id="LJIG01000360">
    <property type="protein sequence ID" value="KRT86580.1"/>
    <property type="molecule type" value="Genomic_DNA"/>
</dbReference>
<keyword evidence="6" id="KW-1185">Reference proteome</keyword>
<evidence type="ECO:0000256" key="4">
    <source>
        <dbReference type="SAM" id="Phobius"/>
    </source>
</evidence>
<organism evidence="5 6">
    <name type="scientific">Oryctes borbonicus</name>
    <dbReference type="NCBI Taxonomy" id="1629725"/>
    <lineage>
        <taxon>Eukaryota</taxon>
        <taxon>Metazoa</taxon>
        <taxon>Ecdysozoa</taxon>
        <taxon>Arthropoda</taxon>
        <taxon>Hexapoda</taxon>
        <taxon>Insecta</taxon>
        <taxon>Pterygota</taxon>
        <taxon>Neoptera</taxon>
        <taxon>Endopterygota</taxon>
        <taxon>Coleoptera</taxon>
        <taxon>Polyphaga</taxon>
        <taxon>Scarabaeiformia</taxon>
        <taxon>Scarabaeidae</taxon>
        <taxon>Dynastinae</taxon>
        <taxon>Oryctes</taxon>
    </lineage>
</organism>
<evidence type="ECO:0000313" key="5">
    <source>
        <dbReference type="EMBL" id="KRT86580.1"/>
    </source>
</evidence>
<dbReference type="GO" id="GO:0005737">
    <property type="term" value="C:cytoplasm"/>
    <property type="evidence" value="ECO:0007669"/>
    <property type="project" value="TreeGrafter"/>
</dbReference>
<dbReference type="SMART" id="SM00369">
    <property type="entry name" value="LRR_TYP"/>
    <property type="match status" value="2"/>
</dbReference>
<proteinExistence type="predicted"/>
<reference evidence="5 6" key="1">
    <citation type="submission" date="2015-09" db="EMBL/GenBank/DDBJ databases">
        <title>Draft genome of the scarab beetle Oryctes borbonicus.</title>
        <authorList>
            <person name="Meyer J.M."/>
            <person name="Markov G.V."/>
            <person name="Baskaran P."/>
            <person name="Herrmann M."/>
            <person name="Sommer R.J."/>
            <person name="Roedelsperger C."/>
        </authorList>
    </citation>
    <scope>NUCLEOTIDE SEQUENCE [LARGE SCALE GENOMIC DNA]</scope>
    <source>
        <strain evidence="5">OB123</strain>
        <tissue evidence="5">Whole animal</tissue>
    </source>
</reference>
<keyword evidence="2" id="KW-0677">Repeat</keyword>
<dbReference type="Proteomes" id="UP000051574">
    <property type="component" value="Unassembled WGS sequence"/>
</dbReference>
<dbReference type="AlphaFoldDB" id="A0A0T6BGY7"/>
<feature type="region of interest" description="Disordered" evidence="3">
    <location>
        <begin position="260"/>
        <end position="280"/>
    </location>
</feature>
<dbReference type="PANTHER" id="PTHR48051">
    <property type="match status" value="1"/>
</dbReference>
<dbReference type="InterPro" id="IPR032675">
    <property type="entry name" value="LRR_dom_sf"/>
</dbReference>
<dbReference type="OrthoDB" id="2021138at2759"/>
<evidence type="ECO:0000256" key="2">
    <source>
        <dbReference type="ARBA" id="ARBA00022737"/>
    </source>
</evidence>
<dbReference type="InterPro" id="IPR003591">
    <property type="entry name" value="Leu-rich_rpt_typical-subtyp"/>
</dbReference>
<dbReference type="PROSITE" id="PS51450">
    <property type="entry name" value="LRR"/>
    <property type="match status" value="1"/>
</dbReference>
<dbReference type="InterPro" id="IPR001611">
    <property type="entry name" value="Leu-rich_rpt"/>
</dbReference>
<accession>A0A0T6BGY7</accession>
<evidence type="ECO:0000256" key="1">
    <source>
        <dbReference type="ARBA" id="ARBA00022614"/>
    </source>
</evidence>
<keyword evidence="1" id="KW-0433">Leucine-rich repeat</keyword>
<keyword evidence="4" id="KW-1133">Transmembrane helix</keyword>
<feature type="compositionally biased region" description="Low complexity" evidence="3">
    <location>
        <begin position="260"/>
        <end position="275"/>
    </location>
</feature>
<evidence type="ECO:0000313" key="6">
    <source>
        <dbReference type="Proteomes" id="UP000051574"/>
    </source>
</evidence>
<gene>
    <name evidence="5" type="ORF">AMK59_2852</name>
</gene>
<dbReference type="PANTHER" id="PTHR48051:SF46">
    <property type="entry name" value="LEUCINE RICH REPEAT-CONTAINING DOMAIN PROTEIN"/>
    <property type="match status" value="1"/>
</dbReference>